<evidence type="ECO:0008006" key="12">
    <source>
        <dbReference type="Google" id="ProtNLM"/>
    </source>
</evidence>
<feature type="domain" description="Fe/B12 periplasmic-binding" evidence="9">
    <location>
        <begin position="283"/>
        <end position="540"/>
    </location>
</feature>
<dbReference type="InterPro" id="IPR018060">
    <property type="entry name" value="HTH_AraC"/>
</dbReference>
<evidence type="ECO:0000259" key="8">
    <source>
        <dbReference type="PROSITE" id="PS01124"/>
    </source>
</evidence>
<comment type="subcellular location">
    <subcellularLocation>
        <location evidence="1">Cell membrane</location>
        <topology evidence="1">Lipid-anchor</topology>
    </subcellularLocation>
</comment>
<evidence type="ECO:0000256" key="7">
    <source>
        <dbReference type="ARBA" id="ARBA00023163"/>
    </source>
</evidence>
<evidence type="ECO:0000256" key="5">
    <source>
        <dbReference type="ARBA" id="ARBA00023015"/>
    </source>
</evidence>
<dbReference type="SUPFAM" id="SSF46689">
    <property type="entry name" value="Homeodomain-like"/>
    <property type="match status" value="2"/>
</dbReference>
<dbReference type="InterPro" id="IPR009057">
    <property type="entry name" value="Homeodomain-like_sf"/>
</dbReference>
<dbReference type="Pfam" id="PF12833">
    <property type="entry name" value="HTH_18"/>
    <property type="match status" value="1"/>
</dbReference>
<keyword evidence="4" id="KW-0732">Signal</keyword>
<dbReference type="PROSITE" id="PS01124">
    <property type="entry name" value="HTH_ARAC_FAMILY_2"/>
    <property type="match status" value="1"/>
</dbReference>
<proteinExistence type="inferred from homology"/>
<dbReference type="Pfam" id="PF02311">
    <property type="entry name" value="AraC_binding"/>
    <property type="match status" value="1"/>
</dbReference>
<dbReference type="InterPro" id="IPR003313">
    <property type="entry name" value="AraC-bd"/>
</dbReference>
<evidence type="ECO:0000256" key="1">
    <source>
        <dbReference type="ARBA" id="ARBA00004193"/>
    </source>
</evidence>
<keyword evidence="7" id="KW-0804">Transcription</keyword>
<reference evidence="10" key="1">
    <citation type="submission" date="2022-08" db="EMBL/GenBank/DDBJ databases">
        <title>Draft genome sequence of Lysinibacillus sp. strain KH24.</title>
        <authorList>
            <person name="Kanbe H."/>
            <person name="Itoh H."/>
        </authorList>
    </citation>
    <scope>NUCLEOTIDE SEQUENCE</scope>
    <source>
        <strain evidence="10">KH24</strain>
    </source>
</reference>
<evidence type="ECO:0000256" key="6">
    <source>
        <dbReference type="ARBA" id="ARBA00023125"/>
    </source>
</evidence>
<feature type="domain" description="HTH araC/xylS-type" evidence="8">
    <location>
        <begin position="162"/>
        <end position="260"/>
    </location>
</feature>
<evidence type="ECO:0000256" key="4">
    <source>
        <dbReference type="ARBA" id="ARBA00022729"/>
    </source>
</evidence>
<dbReference type="Gene3D" id="3.40.50.1980">
    <property type="entry name" value="Nitrogenase molybdenum iron protein domain"/>
    <property type="match status" value="2"/>
</dbReference>
<dbReference type="SUPFAM" id="SSF53807">
    <property type="entry name" value="Helical backbone' metal receptor"/>
    <property type="match status" value="1"/>
</dbReference>
<dbReference type="InterPro" id="IPR051313">
    <property type="entry name" value="Bact_iron-sidero_bind"/>
</dbReference>
<evidence type="ECO:0000313" key="10">
    <source>
        <dbReference type="EMBL" id="GLC88909.1"/>
    </source>
</evidence>
<dbReference type="PROSITE" id="PS00041">
    <property type="entry name" value="HTH_ARAC_FAMILY_1"/>
    <property type="match status" value="1"/>
</dbReference>
<protein>
    <recommendedName>
        <fullName evidence="12">Fe3+-hydroxamate ABC transporter substrate-binding protein</fullName>
    </recommendedName>
</protein>
<sequence>MQDKNTSTFLFQLIDITYISQRQPLLTAAHYTLIIFKQGNGTLTIDEQPHVVTKGKIFLIQPYSTVDISTIDEDACFYQITFSAFQTVHQELAVYKGQLFSEQVAFTLYPYTRFLRLTENLYKLKQHPDYLKQQSLLYELFSMLFEPQLHKQHTLNMTKAVEQTIDYIHTCYQQTLTVKELAELACIAQWQYSAAFQTITGKKPLDYITDLRLQKAKKLLEQTNEPLKNIAQRVGFDDEYYFNRRFRQIVGVPPKQYARQQRQKVLVTDWTGHKVEIPYAPHRIIYHGETFGDMLIFNIQPIGGYKSIINKSVYKHHVPAIQDVAFPIDIQKSSMLNPDLIIFTNSDEQQYQNLADIAPTVTHNSWDTLDERIRLLGNWLSQKQRAEDWLSHYQQKETHMWQQLQSVIQSGETASVFIIDHGNRLFAMGCTGLSPTLFHPQGFQPQKHVQKLLQARLGYKEITVDELPQYAGDRIFMLLSDQLNAQIATLDLMNNDIWKSLPAVQKNHVYLIDAAKWNYNDAFTREKLLHALPQLLGHIS</sequence>
<name>A0ABQ5NLI5_9BACI</name>
<evidence type="ECO:0000256" key="3">
    <source>
        <dbReference type="ARBA" id="ARBA00022448"/>
    </source>
</evidence>
<organism evidence="10 11">
    <name type="scientific">Lysinibacillus piscis</name>
    <dbReference type="NCBI Taxonomy" id="2518931"/>
    <lineage>
        <taxon>Bacteria</taxon>
        <taxon>Bacillati</taxon>
        <taxon>Bacillota</taxon>
        <taxon>Bacilli</taxon>
        <taxon>Bacillales</taxon>
        <taxon>Bacillaceae</taxon>
        <taxon>Lysinibacillus</taxon>
    </lineage>
</organism>
<accession>A0ABQ5NLI5</accession>
<evidence type="ECO:0000313" key="11">
    <source>
        <dbReference type="Proteomes" id="UP001065593"/>
    </source>
</evidence>
<evidence type="ECO:0000259" key="9">
    <source>
        <dbReference type="PROSITE" id="PS50983"/>
    </source>
</evidence>
<keyword evidence="3" id="KW-0813">Transport</keyword>
<dbReference type="PROSITE" id="PS50983">
    <property type="entry name" value="FE_B12_PBP"/>
    <property type="match status" value="1"/>
</dbReference>
<dbReference type="PANTHER" id="PTHR30532">
    <property type="entry name" value="IRON III DICITRATE-BINDING PERIPLASMIC PROTEIN"/>
    <property type="match status" value="1"/>
</dbReference>
<dbReference type="Proteomes" id="UP001065593">
    <property type="component" value="Unassembled WGS sequence"/>
</dbReference>
<dbReference type="Gene3D" id="1.10.10.60">
    <property type="entry name" value="Homeodomain-like"/>
    <property type="match status" value="2"/>
</dbReference>
<comment type="caution">
    <text evidence="10">The sequence shown here is derived from an EMBL/GenBank/DDBJ whole genome shotgun (WGS) entry which is preliminary data.</text>
</comment>
<dbReference type="InterPro" id="IPR037923">
    <property type="entry name" value="HTH-like"/>
</dbReference>
<dbReference type="RefSeq" id="WP_264988661.1">
    <property type="nucleotide sequence ID" value="NZ_BRZA01000002.1"/>
</dbReference>
<dbReference type="Pfam" id="PF01497">
    <property type="entry name" value="Peripla_BP_2"/>
    <property type="match status" value="1"/>
</dbReference>
<gene>
    <name evidence="10" type="ORF">LYSBPC_20360</name>
</gene>
<dbReference type="SMART" id="SM00342">
    <property type="entry name" value="HTH_ARAC"/>
    <property type="match status" value="1"/>
</dbReference>
<keyword evidence="11" id="KW-1185">Reference proteome</keyword>
<comment type="similarity">
    <text evidence="2">Belongs to the bacterial solute-binding protein 8 family.</text>
</comment>
<dbReference type="InterPro" id="IPR018062">
    <property type="entry name" value="HTH_AraC-typ_CS"/>
</dbReference>
<dbReference type="EMBL" id="BRZA01000002">
    <property type="protein sequence ID" value="GLC88909.1"/>
    <property type="molecule type" value="Genomic_DNA"/>
</dbReference>
<keyword evidence="6" id="KW-0238">DNA-binding</keyword>
<dbReference type="InterPro" id="IPR002491">
    <property type="entry name" value="ABC_transptr_periplasmic_BD"/>
</dbReference>
<dbReference type="SUPFAM" id="SSF51215">
    <property type="entry name" value="Regulatory protein AraC"/>
    <property type="match status" value="1"/>
</dbReference>
<evidence type="ECO:0000256" key="2">
    <source>
        <dbReference type="ARBA" id="ARBA00008814"/>
    </source>
</evidence>
<dbReference type="PANTHER" id="PTHR30532:SF26">
    <property type="entry name" value="IRON(3+)-HYDROXAMATE-BINDING PROTEIN FHUD"/>
    <property type="match status" value="1"/>
</dbReference>
<keyword evidence="5" id="KW-0805">Transcription regulation</keyword>